<accession>A0A0F9P4N4</accession>
<feature type="region of interest" description="Disordered" evidence="1">
    <location>
        <begin position="61"/>
        <end position="85"/>
    </location>
</feature>
<dbReference type="EMBL" id="LAZR01006960">
    <property type="protein sequence ID" value="KKM88422.1"/>
    <property type="molecule type" value="Genomic_DNA"/>
</dbReference>
<organism evidence="2">
    <name type="scientific">marine sediment metagenome</name>
    <dbReference type="NCBI Taxonomy" id="412755"/>
    <lineage>
        <taxon>unclassified sequences</taxon>
        <taxon>metagenomes</taxon>
        <taxon>ecological metagenomes</taxon>
    </lineage>
</organism>
<dbReference type="AlphaFoldDB" id="A0A0F9P4N4"/>
<proteinExistence type="predicted"/>
<name>A0A0F9P4N4_9ZZZZ</name>
<evidence type="ECO:0000256" key="1">
    <source>
        <dbReference type="SAM" id="MobiDB-lite"/>
    </source>
</evidence>
<sequence>MGKIKLGQFVRDKITGNEGTAVARTEWMNGCVRINIQPLGSKDGCPFETFVVDEPQLEVVQAKAAPKAEPKHGPRDDPGRAPDPR</sequence>
<protein>
    <submittedName>
        <fullName evidence="2">Uncharacterized protein</fullName>
    </submittedName>
</protein>
<gene>
    <name evidence="2" type="ORF">LCGC14_1258970</name>
</gene>
<evidence type="ECO:0000313" key="2">
    <source>
        <dbReference type="EMBL" id="KKM88422.1"/>
    </source>
</evidence>
<reference evidence="2" key="1">
    <citation type="journal article" date="2015" name="Nature">
        <title>Complex archaea that bridge the gap between prokaryotes and eukaryotes.</title>
        <authorList>
            <person name="Spang A."/>
            <person name="Saw J.H."/>
            <person name="Jorgensen S.L."/>
            <person name="Zaremba-Niedzwiedzka K."/>
            <person name="Martijn J."/>
            <person name="Lind A.E."/>
            <person name="van Eijk R."/>
            <person name="Schleper C."/>
            <person name="Guy L."/>
            <person name="Ettema T.J."/>
        </authorList>
    </citation>
    <scope>NUCLEOTIDE SEQUENCE</scope>
</reference>
<comment type="caution">
    <text evidence="2">The sequence shown here is derived from an EMBL/GenBank/DDBJ whole genome shotgun (WGS) entry which is preliminary data.</text>
</comment>
<feature type="compositionally biased region" description="Basic and acidic residues" evidence="1">
    <location>
        <begin position="66"/>
        <end position="85"/>
    </location>
</feature>